<dbReference type="GO" id="GO:0031340">
    <property type="term" value="P:positive regulation of vesicle fusion"/>
    <property type="evidence" value="ECO:0007669"/>
    <property type="project" value="TreeGrafter"/>
</dbReference>
<dbReference type="EMBL" id="KZ992211">
    <property type="protein sequence ID" value="RKP22356.1"/>
    <property type="molecule type" value="Genomic_DNA"/>
</dbReference>
<dbReference type="GO" id="GO:0010828">
    <property type="term" value="P:positive regulation of D-glucose transmembrane transport"/>
    <property type="evidence" value="ECO:0007669"/>
    <property type="project" value="TreeGrafter"/>
</dbReference>
<dbReference type="GO" id="GO:0005509">
    <property type="term" value="F:calcium ion binding"/>
    <property type="evidence" value="ECO:0007669"/>
    <property type="project" value="TreeGrafter"/>
</dbReference>
<dbReference type="InterPro" id="IPR056431">
    <property type="entry name" value="C2CD5_YbjQ-rel_dom"/>
</dbReference>
<dbReference type="Pfam" id="PF23128">
    <property type="entry name" value="YbjQ_4"/>
    <property type="match status" value="1"/>
</dbReference>
<evidence type="ECO:0000259" key="3">
    <source>
        <dbReference type="Pfam" id="PF23028"/>
    </source>
</evidence>
<evidence type="ECO:0000259" key="2">
    <source>
        <dbReference type="Pfam" id="PF23025"/>
    </source>
</evidence>
<feature type="domain" description="C2" evidence="3">
    <location>
        <begin position="314"/>
        <end position="385"/>
    </location>
</feature>
<dbReference type="GO" id="GO:0090314">
    <property type="term" value="P:positive regulation of protein targeting to membrane"/>
    <property type="evidence" value="ECO:0007669"/>
    <property type="project" value="TreeGrafter"/>
</dbReference>
<feature type="region of interest" description="Disordered" evidence="1">
    <location>
        <begin position="240"/>
        <end position="268"/>
    </location>
</feature>
<dbReference type="InterPro" id="IPR038983">
    <property type="entry name" value="C2CD5"/>
</dbReference>
<dbReference type="Proteomes" id="UP000278143">
    <property type="component" value="Unassembled WGS sequence"/>
</dbReference>
<dbReference type="GO" id="GO:0005544">
    <property type="term" value="F:calcium-dependent phospholipid binding"/>
    <property type="evidence" value="ECO:0007669"/>
    <property type="project" value="InterPro"/>
</dbReference>
<dbReference type="Pfam" id="PF23025">
    <property type="entry name" value="YbjQ_2"/>
    <property type="match status" value="1"/>
</dbReference>
<gene>
    <name evidence="5" type="ORF">SYNPS1DRAFT_32061</name>
</gene>
<organism evidence="5 6">
    <name type="scientific">Syncephalis pseudoplumigaleata</name>
    <dbReference type="NCBI Taxonomy" id="1712513"/>
    <lineage>
        <taxon>Eukaryota</taxon>
        <taxon>Fungi</taxon>
        <taxon>Fungi incertae sedis</taxon>
        <taxon>Zoopagomycota</taxon>
        <taxon>Zoopagomycotina</taxon>
        <taxon>Zoopagomycetes</taxon>
        <taxon>Zoopagales</taxon>
        <taxon>Piptocephalidaceae</taxon>
        <taxon>Syncephalis</taxon>
    </lineage>
</organism>
<dbReference type="InterPro" id="IPR057815">
    <property type="entry name" value="C2CD5_C"/>
</dbReference>
<dbReference type="GO" id="GO:0005886">
    <property type="term" value="C:plasma membrane"/>
    <property type="evidence" value="ECO:0007669"/>
    <property type="project" value="TreeGrafter"/>
</dbReference>
<sequence>MASSSASQDKTPWMSRAMPRYKAHRTRRPSGCRMLHLPYHRSESPFTMNYVKCGCCRKRFVPEILLTTVERPLELDLVGEGCFVQAQLCRAKKRKEGESNAAIISEAIPFIEYDIHRQLVYKLRIQGMNAIFGIRIQLAIGDSLIVAVATGMAYYLTALPTPPALRIARNLEVLDEEDRNLLELQRRIMILSERNRATLDNAFQMKKQQQQQQMHNNNNNNDSGSGSMAVKAMSIGVHASQPAGNVDSDTSSSSSSSSSDSEDELDAEARRRHAVVHIDDDTDEDLLAVLLDPEFGDHFRLSCELARPPTQRPHQMVQLVHVVKQSAITSMDHHPNRQFSNIIRQLYEELRVRLQMLEPCLLSGIQLIVQLPRAYEVQVQLIASVLQPIDVPALHRTPSFHAEPIDPPPPMSHALHVSRDEEGHVVWPASHAKAVDPWTLLPDDETCAAEELAGIAASPRIDPAKSGGGGQVDVASVSLFAMDEDAASSASQRAKTSASLAPYKSSTRSIAQQSETTAMTISSPRWARPPRSILLTPLRTLPLPRVEHLGRFALHFVKESHAGYDISALGIGSFTRLFLAEVHASVKAYAAALGGDAVVAFNIDASQLLEDAKGHTYALVCTSGDVVRVLPDEVDTTSDSDTDSTCDNVLQ</sequence>
<name>A0A4P9YR87_9FUNG</name>
<feature type="compositionally biased region" description="Low complexity" evidence="1">
    <location>
        <begin position="205"/>
        <end position="221"/>
    </location>
</feature>
<dbReference type="GO" id="GO:0065002">
    <property type="term" value="P:intracellular protein transmembrane transport"/>
    <property type="evidence" value="ECO:0007669"/>
    <property type="project" value="TreeGrafter"/>
</dbReference>
<feature type="region of interest" description="Disordered" evidence="1">
    <location>
        <begin position="205"/>
        <end position="228"/>
    </location>
</feature>
<feature type="domain" description="C2" evidence="2">
    <location>
        <begin position="60"/>
        <end position="157"/>
    </location>
</feature>
<accession>A0A4P9YR87</accession>
<dbReference type="InterPro" id="IPR056430">
    <property type="entry name" value="C2CD5_YbjQ-like_dom"/>
</dbReference>
<keyword evidence="6" id="KW-1185">Reference proteome</keyword>
<feature type="domain" description="C2CD5 C-terminal" evidence="4">
    <location>
        <begin position="535"/>
        <end position="629"/>
    </location>
</feature>
<dbReference type="GO" id="GO:0072659">
    <property type="term" value="P:protein localization to plasma membrane"/>
    <property type="evidence" value="ECO:0007669"/>
    <property type="project" value="TreeGrafter"/>
</dbReference>
<reference evidence="6" key="1">
    <citation type="journal article" date="2018" name="Nat. Microbiol.">
        <title>Leveraging single-cell genomics to expand the fungal tree of life.</title>
        <authorList>
            <person name="Ahrendt S.R."/>
            <person name="Quandt C.A."/>
            <person name="Ciobanu D."/>
            <person name="Clum A."/>
            <person name="Salamov A."/>
            <person name="Andreopoulos B."/>
            <person name="Cheng J.F."/>
            <person name="Woyke T."/>
            <person name="Pelin A."/>
            <person name="Henrissat B."/>
            <person name="Reynolds N.K."/>
            <person name="Benny G.L."/>
            <person name="Smith M.E."/>
            <person name="James T.Y."/>
            <person name="Grigoriev I.V."/>
        </authorList>
    </citation>
    <scope>NUCLEOTIDE SEQUENCE [LARGE SCALE GENOMIC DNA]</scope>
    <source>
        <strain evidence="6">Benny S71-1</strain>
    </source>
</reference>
<dbReference type="PANTHER" id="PTHR37412">
    <property type="entry name" value="C2 DOMAIN-CONTAINING PROTEIN 5"/>
    <property type="match status" value="1"/>
</dbReference>
<protein>
    <submittedName>
        <fullName evidence="5">Uncharacterized protein</fullName>
    </submittedName>
</protein>
<proteinExistence type="predicted"/>
<dbReference type="Pfam" id="PF23028">
    <property type="entry name" value="YbjQ_3"/>
    <property type="match status" value="1"/>
</dbReference>
<evidence type="ECO:0000256" key="1">
    <source>
        <dbReference type="SAM" id="MobiDB-lite"/>
    </source>
</evidence>
<evidence type="ECO:0000259" key="4">
    <source>
        <dbReference type="Pfam" id="PF23128"/>
    </source>
</evidence>
<dbReference type="PANTHER" id="PTHR37412:SF2">
    <property type="entry name" value="C2 DOMAIN-CONTAINING PROTEIN 5"/>
    <property type="match status" value="1"/>
</dbReference>
<dbReference type="AlphaFoldDB" id="A0A4P9YR87"/>
<evidence type="ECO:0000313" key="5">
    <source>
        <dbReference type="EMBL" id="RKP22356.1"/>
    </source>
</evidence>
<feature type="compositionally biased region" description="Low complexity" evidence="1">
    <location>
        <begin position="247"/>
        <end position="259"/>
    </location>
</feature>
<dbReference type="OrthoDB" id="419768at2759"/>
<evidence type="ECO:0000313" key="6">
    <source>
        <dbReference type="Proteomes" id="UP000278143"/>
    </source>
</evidence>